<comment type="similarity">
    <text evidence="2">Belongs to the autoinducer-2 exporter (AI-2E) (TC 2.A.86) family.</text>
</comment>
<dbReference type="EMBL" id="DSRP01000201">
    <property type="protein sequence ID" value="HGG91881.1"/>
    <property type="molecule type" value="Genomic_DNA"/>
</dbReference>
<feature type="transmembrane region" description="Helical" evidence="7">
    <location>
        <begin position="194"/>
        <end position="217"/>
    </location>
</feature>
<evidence type="ECO:0000256" key="5">
    <source>
        <dbReference type="ARBA" id="ARBA00023136"/>
    </source>
</evidence>
<gene>
    <name evidence="8" type="ORF">ENR59_02885</name>
</gene>
<keyword evidence="4 7" id="KW-1133">Transmembrane helix</keyword>
<dbReference type="InterPro" id="IPR002549">
    <property type="entry name" value="AI-2E-like"/>
</dbReference>
<evidence type="ECO:0000256" key="1">
    <source>
        <dbReference type="ARBA" id="ARBA00004141"/>
    </source>
</evidence>
<evidence type="ECO:0000256" key="4">
    <source>
        <dbReference type="ARBA" id="ARBA00022989"/>
    </source>
</evidence>
<dbReference type="Pfam" id="PF01594">
    <property type="entry name" value="AI-2E_transport"/>
    <property type="match status" value="1"/>
</dbReference>
<sequence length="393" mass="42355">MTEHDHKDAHGAISAPSARPVDPRATRECSESGSEDVGPLHERFYRPFLLLVFIGAVAVLLALLWPFRHSIILAAILALLLAPLRKRMMPALRHSRIMTASLLTTATLLFIVMPAATLGVILANEAGSVIEAGIQWFNEGGMATLLAWFKSIGLPDWLQAVVDKIPFDAQRLKASLVGAAGDVGKGLLSIGRGFAGQMASFLAQVIMLLLFLFYFLAESDRVVKALRRLSPLRRCQEHELAERLKLVTRSILAGGVAAGLSQGLATALGLWIVGIDPLFWGMVAIVASLVPVVGLALIHIPVIIYLLAGGAAGKALFLLAWWLLVVSTVDNFVRPFFISGSAQLPLLMIFVSIVGGVLLFGPLGLIYGPVVMSLCLVVFQLFIEAQTLENKTR</sequence>
<comment type="caution">
    <text evidence="8">The sequence shown here is derived from an EMBL/GenBank/DDBJ whole genome shotgun (WGS) entry which is preliminary data.</text>
</comment>
<keyword evidence="3 7" id="KW-0812">Transmembrane</keyword>
<dbReference type="PANTHER" id="PTHR21716:SF4">
    <property type="entry name" value="TRANSMEMBRANE PROTEIN 245"/>
    <property type="match status" value="1"/>
</dbReference>
<feature type="transmembrane region" description="Helical" evidence="7">
    <location>
        <begin position="251"/>
        <end position="272"/>
    </location>
</feature>
<proteinExistence type="inferred from homology"/>
<evidence type="ECO:0000256" key="3">
    <source>
        <dbReference type="ARBA" id="ARBA00022692"/>
    </source>
</evidence>
<feature type="transmembrane region" description="Helical" evidence="7">
    <location>
        <begin position="278"/>
        <end position="298"/>
    </location>
</feature>
<dbReference type="GO" id="GO:0016020">
    <property type="term" value="C:membrane"/>
    <property type="evidence" value="ECO:0007669"/>
    <property type="project" value="UniProtKB-SubCell"/>
</dbReference>
<protein>
    <submittedName>
        <fullName evidence="8">AI-2E family transporter</fullName>
    </submittedName>
</protein>
<feature type="transmembrane region" description="Helical" evidence="7">
    <location>
        <begin position="48"/>
        <end position="65"/>
    </location>
</feature>
<feature type="transmembrane region" description="Helical" evidence="7">
    <location>
        <begin position="100"/>
        <end position="123"/>
    </location>
</feature>
<accession>A0A7C3W8K8</accession>
<feature type="compositionally biased region" description="Basic and acidic residues" evidence="6">
    <location>
        <begin position="21"/>
        <end position="30"/>
    </location>
</feature>
<keyword evidence="5 7" id="KW-0472">Membrane</keyword>
<feature type="transmembrane region" description="Helical" evidence="7">
    <location>
        <begin position="305"/>
        <end position="324"/>
    </location>
</feature>
<feature type="compositionally biased region" description="Basic and acidic residues" evidence="6">
    <location>
        <begin position="1"/>
        <end position="10"/>
    </location>
</feature>
<name>A0A7C3W8K8_9BACT</name>
<organism evidence="8">
    <name type="scientific">Fundidesulfovibrio putealis</name>
    <dbReference type="NCBI Taxonomy" id="270496"/>
    <lineage>
        <taxon>Bacteria</taxon>
        <taxon>Pseudomonadati</taxon>
        <taxon>Thermodesulfobacteriota</taxon>
        <taxon>Desulfovibrionia</taxon>
        <taxon>Desulfovibrionales</taxon>
        <taxon>Desulfovibrionaceae</taxon>
        <taxon>Fundidesulfovibrio</taxon>
    </lineage>
</organism>
<dbReference type="PANTHER" id="PTHR21716">
    <property type="entry name" value="TRANSMEMBRANE PROTEIN"/>
    <property type="match status" value="1"/>
</dbReference>
<evidence type="ECO:0000256" key="7">
    <source>
        <dbReference type="SAM" id="Phobius"/>
    </source>
</evidence>
<feature type="transmembrane region" description="Helical" evidence="7">
    <location>
        <begin position="71"/>
        <end position="88"/>
    </location>
</feature>
<comment type="subcellular location">
    <subcellularLocation>
        <location evidence="1">Membrane</location>
        <topology evidence="1">Multi-pass membrane protein</topology>
    </subcellularLocation>
</comment>
<feature type="region of interest" description="Disordered" evidence="6">
    <location>
        <begin position="1"/>
        <end position="36"/>
    </location>
</feature>
<evidence type="ECO:0000256" key="6">
    <source>
        <dbReference type="SAM" id="MobiDB-lite"/>
    </source>
</evidence>
<evidence type="ECO:0000256" key="2">
    <source>
        <dbReference type="ARBA" id="ARBA00009773"/>
    </source>
</evidence>
<reference evidence="8" key="1">
    <citation type="journal article" date="2020" name="mSystems">
        <title>Genome- and Community-Level Interaction Insights into Carbon Utilization and Element Cycling Functions of Hydrothermarchaeota in Hydrothermal Sediment.</title>
        <authorList>
            <person name="Zhou Z."/>
            <person name="Liu Y."/>
            <person name="Xu W."/>
            <person name="Pan J."/>
            <person name="Luo Z.H."/>
            <person name="Li M."/>
        </authorList>
    </citation>
    <scope>NUCLEOTIDE SEQUENCE [LARGE SCALE GENOMIC DNA]</scope>
    <source>
        <strain evidence="8">SpSt-413</strain>
    </source>
</reference>
<feature type="transmembrane region" description="Helical" evidence="7">
    <location>
        <begin position="336"/>
        <end position="360"/>
    </location>
</feature>
<dbReference type="AlphaFoldDB" id="A0A7C3W8K8"/>
<evidence type="ECO:0000313" key="8">
    <source>
        <dbReference type="EMBL" id="HGG91881.1"/>
    </source>
</evidence>